<dbReference type="Pfam" id="PF00135">
    <property type="entry name" value="COesterase"/>
    <property type="match status" value="1"/>
</dbReference>
<evidence type="ECO:0000313" key="6">
    <source>
        <dbReference type="Proteomes" id="UP000179467"/>
    </source>
</evidence>
<dbReference type="PANTHER" id="PTHR11559">
    <property type="entry name" value="CARBOXYLESTERASE"/>
    <property type="match status" value="1"/>
</dbReference>
<name>A0A1S1HIH4_9SPHN</name>
<sequence>MRMFRRAPIFLLGAFLLAGAADAGPVVRAPDGAVEGMEAGKVDVFRGIPYARAPIGDLRWKAPVALPAWQGVRDARAFGPACVQPRPRAQSIYANPPERMSEDCLTLNIWAPQKARGLPVFVWIHGGALTTGYSHEPMYDGARLAAKGMIVVSINYRLGILGYLAHPELSAESGEGISGNYGLLDQIAALQWVRRNIASFGGDGANVTIAGESAGALSVMYLMASPRARGLFHKAIAESAYMITTPELKAERHGTPSAEAAGTQVMQALGASNLAGLRAMEAEKLTQAAILAGYGPWGVVDGKILTRQLVDTFDRGEQARVPLMAGFNSGEIRTLRFLLPPAPADAAAYEEAIRGRYGDLADQFLRLYPATSVAESMLATTRDALYGWTSTRLAIKQARAGTDSYLYLFDHGYPAADENGMHAFHAAELPYVFGMARQTPAFWPKIPDTLAERRLSDAMMAYWASFATTGRPTAPGQPDWQPYGDGAHYMAFAGKPQPGTYLFPSMYALHEATVCRRRAAGNLAWNWNTGVASPVLPAKSGDCQ</sequence>
<evidence type="ECO:0000256" key="3">
    <source>
        <dbReference type="RuleBase" id="RU361235"/>
    </source>
</evidence>
<dbReference type="PROSITE" id="PS00122">
    <property type="entry name" value="CARBOXYLESTERASE_B_1"/>
    <property type="match status" value="1"/>
</dbReference>
<dbReference type="SUPFAM" id="SSF53474">
    <property type="entry name" value="alpha/beta-Hydrolases"/>
    <property type="match status" value="1"/>
</dbReference>
<feature type="signal peptide" evidence="3">
    <location>
        <begin position="1"/>
        <end position="23"/>
    </location>
</feature>
<evidence type="ECO:0000256" key="1">
    <source>
        <dbReference type="ARBA" id="ARBA00005964"/>
    </source>
</evidence>
<feature type="domain" description="Carboxylesterase type B" evidence="4">
    <location>
        <begin position="25"/>
        <end position="490"/>
    </location>
</feature>
<dbReference type="OrthoDB" id="9775851at2"/>
<dbReference type="EMBL" id="MIPT01000001">
    <property type="protein sequence ID" value="OHT21858.1"/>
    <property type="molecule type" value="Genomic_DNA"/>
</dbReference>
<dbReference type="RefSeq" id="WP_070934824.1">
    <property type="nucleotide sequence ID" value="NZ_MIPT01000001.1"/>
</dbReference>
<evidence type="ECO:0000259" key="4">
    <source>
        <dbReference type="Pfam" id="PF00135"/>
    </source>
</evidence>
<proteinExistence type="inferred from homology"/>
<keyword evidence="2 3" id="KW-0378">Hydrolase</keyword>
<keyword evidence="6" id="KW-1185">Reference proteome</keyword>
<comment type="caution">
    <text evidence="5">The sequence shown here is derived from an EMBL/GenBank/DDBJ whole genome shotgun (WGS) entry which is preliminary data.</text>
</comment>
<dbReference type="InterPro" id="IPR019826">
    <property type="entry name" value="Carboxylesterase_B_AS"/>
</dbReference>
<reference evidence="5 6" key="1">
    <citation type="submission" date="2016-09" db="EMBL/GenBank/DDBJ databases">
        <title>Metabolic pathway, cell adaptation mechanisms and a novel monoxygenase revealed through proteogenomic-transcription analysis of a Sphingomonas haloaromaticamans strain degrading the fungicide ortho-phenylphenol.</title>
        <authorList>
            <person name="Perruchon C."/>
            <person name="Papadopoulou E.S."/>
            <person name="Rousidou C."/>
            <person name="Vasileiadis S."/>
            <person name="Tanou G."/>
            <person name="Amoutzias G."/>
            <person name="Molassiotis A."/>
            <person name="Karpouzas D.G."/>
        </authorList>
    </citation>
    <scope>NUCLEOTIDE SEQUENCE [LARGE SCALE GENOMIC DNA]</scope>
    <source>
        <strain evidence="5 6">P3</strain>
    </source>
</reference>
<keyword evidence="3" id="KW-0732">Signal</keyword>
<evidence type="ECO:0000313" key="5">
    <source>
        <dbReference type="EMBL" id="OHT21858.1"/>
    </source>
</evidence>
<dbReference type="Gene3D" id="3.40.50.1820">
    <property type="entry name" value="alpha/beta hydrolase"/>
    <property type="match status" value="1"/>
</dbReference>
<accession>A0A1S1HIH4</accession>
<dbReference type="EC" id="3.1.1.-" evidence="3"/>
<organism evidence="5 6">
    <name type="scientific">Edaphosphingomonas haloaromaticamans</name>
    <dbReference type="NCBI Taxonomy" id="653954"/>
    <lineage>
        <taxon>Bacteria</taxon>
        <taxon>Pseudomonadati</taxon>
        <taxon>Pseudomonadota</taxon>
        <taxon>Alphaproteobacteria</taxon>
        <taxon>Sphingomonadales</taxon>
        <taxon>Rhizorhabdaceae</taxon>
        <taxon>Edaphosphingomonas</taxon>
    </lineage>
</organism>
<dbReference type="InterPro" id="IPR002018">
    <property type="entry name" value="CarbesteraseB"/>
</dbReference>
<dbReference type="InterPro" id="IPR029058">
    <property type="entry name" value="AB_hydrolase_fold"/>
</dbReference>
<dbReference type="InterPro" id="IPR019819">
    <property type="entry name" value="Carboxylesterase_B_CS"/>
</dbReference>
<evidence type="ECO:0000256" key="2">
    <source>
        <dbReference type="ARBA" id="ARBA00022801"/>
    </source>
</evidence>
<dbReference type="InterPro" id="IPR050309">
    <property type="entry name" value="Type-B_Carboxylest/Lipase"/>
</dbReference>
<feature type="chain" id="PRO_5010006592" description="Carboxylic ester hydrolase" evidence="3">
    <location>
        <begin position="24"/>
        <end position="544"/>
    </location>
</feature>
<dbReference type="Proteomes" id="UP000179467">
    <property type="component" value="Unassembled WGS sequence"/>
</dbReference>
<dbReference type="GO" id="GO:0016787">
    <property type="term" value="F:hydrolase activity"/>
    <property type="evidence" value="ECO:0007669"/>
    <property type="project" value="UniProtKB-KW"/>
</dbReference>
<dbReference type="AlphaFoldDB" id="A0A1S1HIH4"/>
<protein>
    <recommendedName>
        <fullName evidence="3">Carboxylic ester hydrolase</fullName>
        <ecNumber evidence="3">3.1.1.-</ecNumber>
    </recommendedName>
</protein>
<dbReference type="PROSITE" id="PS00941">
    <property type="entry name" value="CARBOXYLESTERASE_B_2"/>
    <property type="match status" value="1"/>
</dbReference>
<gene>
    <name evidence="5" type="primary">fumD</name>
    <name evidence="5" type="ORF">BHE75_03869</name>
</gene>
<comment type="similarity">
    <text evidence="1 3">Belongs to the type-B carboxylesterase/lipase family.</text>
</comment>